<dbReference type="STRING" id="398511.BpOF4_02150"/>
<evidence type="ECO:0000256" key="1">
    <source>
        <dbReference type="SAM" id="MobiDB-lite"/>
    </source>
</evidence>
<accession>D3FVI2</accession>
<dbReference type="eggNOG" id="ENOG50339XF">
    <property type="taxonomic scope" value="Bacteria"/>
</dbReference>
<dbReference type="HOGENOM" id="CLU_191991_0_0_9"/>
<evidence type="ECO:0008006" key="4">
    <source>
        <dbReference type="Google" id="ProtNLM"/>
    </source>
</evidence>
<evidence type="ECO:0000313" key="2">
    <source>
        <dbReference type="EMBL" id="ADC48497.1"/>
    </source>
</evidence>
<dbReference type="KEGG" id="bpf:BpOF4_02150"/>
<dbReference type="InterPro" id="IPR025549">
    <property type="entry name" value="YjzC"/>
</dbReference>
<dbReference type="Proteomes" id="UP000001544">
    <property type="component" value="Chromosome"/>
</dbReference>
<evidence type="ECO:0000313" key="3">
    <source>
        <dbReference type="Proteomes" id="UP000001544"/>
    </source>
</evidence>
<feature type="region of interest" description="Disordered" evidence="1">
    <location>
        <begin position="38"/>
        <end position="65"/>
    </location>
</feature>
<dbReference type="AlphaFoldDB" id="D3FVI2"/>
<keyword evidence="3" id="KW-1185">Reference proteome</keyword>
<sequence>MGQNRQFDHGQKAPNNGIYVEIGETGSMVQNPKSVKLKAGDTFPENSNHNRKWTQKRKPLEKVTKSSKHDVNSCLLLFLKKNILI</sequence>
<protein>
    <recommendedName>
        <fullName evidence="4">YjzC family protein</fullName>
    </recommendedName>
</protein>
<organism evidence="2 3">
    <name type="scientific">Alkalihalophilus pseudofirmus (strain ATCC BAA-2126 / JCM 17055 / OF4)</name>
    <name type="common">Bacillus pseudofirmus</name>
    <dbReference type="NCBI Taxonomy" id="398511"/>
    <lineage>
        <taxon>Bacteria</taxon>
        <taxon>Bacillati</taxon>
        <taxon>Bacillota</taxon>
        <taxon>Bacilli</taxon>
        <taxon>Bacillales</taxon>
        <taxon>Bacillaceae</taxon>
        <taxon>Alkalihalophilus</taxon>
    </lineage>
</organism>
<dbReference type="EMBL" id="CP001878">
    <property type="protein sequence ID" value="ADC48497.1"/>
    <property type="molecule type" value="Genomic_DNA"/>
</dbReference>
<name>D3FVI2_ALKPO</name>
<reference evidence="2 3" key="1">
    <citation type="journal article" date="2011" name="Environ. Microbiol.">
        <title>Genome of alkaliphilic Bacillus pseudofirmus OF4 reveals adaptations that support the ability to grow in an external pH range from 7.5 to 11.4.</title>
        <authorList>
            <person name="Janto B."/>
            <person name="Ahmed A."/>
            <person name="Ito M."/>
            <person name="Liu J."/>
            <person name="Hicks D.B."/>
            <person name="Pagni S."/>
            <person name="Fackelmayer O.J."/>
            <person name="Smith T.A."/>
            <person name="Earl J."/>
            <person name="Elbourne L.D."/>
            <person name="Hassan K."/>
            <person name="Paulsen I.T."/>
            <person name="Kolsto A.B."/>
            <person name="Tourasse N.J."/>
            <person name="Ehrlich G.D."/>
            <person name="Boissy R."/>
            <person name="Ivey D.M."/>
            <person name="Li G."/>
            <person name="Xue Y."/>
            <person name="Ma Y."/>
            <person name="Hu F.Z."/>
            <person name="Krulwich T.A."/>
        </authorList>
    </citation>
    <scope>NUCLEOTIDE SEQUENCE [LARGE SCALE GENOMIC DNA]</scope>
    <source>
        <strain evidence="3">ATCC BAA-2126 / JCM 17055 / OF4</strain>
    </source>
</reference>
<gene>
    <name evidence="2" type="ordered locus">BpOF4_02150</name>
</gene>
<dbReference type="Pfam" id="PF14168">
    <property type="entry name" value="YjzC"/>
    <property type="match status" value="1"/>
</dbReference>
<proteinExistence type="predicted"/>